<feature type="non-terminal residue" evidence="1">
    <location>
        <position position="1"/>
    </location>
</feature>
<gene>
    <name evidence="1" type="ORF">S03H2_38684</name>
</gene>
<reference evidence="1" key="1">
    <citation type="journal article" date="2014" name="Front. Microbiol.">
        <title>High frequency of phylogenetically diverse reductive dehalogenase-homologous genes in deep subseafloor sedimentary metagenomes.</title>
        <authorList>
            <person name="Kawai M."/>
            <person name="Futagami T."/>
            <person name="Toyoda A."/>
            <person name="Takaki Y."/>
            <person name="Nishi S."/>
            <person name="Hori S."/>
            <person name="Arai W."/>
            <person name="Tsubouchi T."/>
            <person name="Morono Y."/>
            <person name="Uchiyama I."/>
            <person name="Ito T."/>
            <person name="Fujiyama A."/>
            <person name="Inagaki F."/>
            <person name="Takami H."/>
        </authorList>
    </citation>
    <scope>NUCLEOTIDE SEQUENCE</scope>
    <source>
        <strain evidence="1">Expedition CK06-06</strain>
    </source>
</reference>
<accession>X1HW95</accession>
<name>X1HW95_9ZZZZ</name>
<sequence length="252" mass="30065">TLSGIDLDFSVYGQENIKKIEKLLKFDTVQVDDSFVNRTYKASLRLISWSYQEGRQERYYKAEIRELDTWPKFNILEIDGHKFSVLKYKESEQEDDVIGRYALLRLSKNQFGKLQEIFKHKTVQIRRINVDEKPITMKFMGKRYWSEHKEGRKTYYKQIIRLFPHDYLPKHKLNMATGTELISLAILVMSLSIRLEALINELAQNNILSDKKRDMLLQKNWKKLLDNTRKKEILEETDLQLHKALDAEEEFD</sequence>
<proteinExistence type="predicted"/>
<evidence type="ECO:0000313" key="1">
    <source>
        <dbReference type="EMBL" id="GAH58089.1"/>
    </source>
</evidence>
<dbReference type="EMBL" id="BARU01023862">
    <property type="protein sequence ID" value="GAH58089.1"/>
    <property type="molecule type" value="Genomic_DNA"/>
</dbReference>
<dbReference type="AlphaFoldDB" id="X1HW95"/>
<protein>
    <submittedName>
        <fullName evidence="1">Uncharacterized protein</fullName>
    </submittedName>
</protein>
<comment type="caution">
    <text evidence="1">The sequence shown here is derived from an EMBL/GenBank/DDBJ whole genome shotgun (WGS) entry which is preliminary data.</text>
</comment>
<organism evidence="1">
    <name type="scientific">marine sediment metagenome</name>
    <dbReference type="NCBI Taxonomy" id="412755"/>
    <lineage>
        <taxon>unclassified sequences</taxon>
        <taxon>metagenomes</taxon>
        <taxon>ecological metagenomes</taxon>
    </lineage>
</organism>